<reference evidence="1 2" key="1">
    <citation type="journal article" date="2013" name="Genome Announc.">
        <title>Draft Genome Sequence of Indibacter alkaliphilus Strain LW1T, Isolated from Lonar Lake, a Haloalkaline Lake in the Buldana District of Maharashtra, India.</title>
        <authorList>
            <person name="Singh A."/>
            <person name="Kumar Jangir P."/>
            <person name="Sharma R."/>
            <person name="Singh A."/>
            <person name="Kumar Pinnaka A."/>
            <person name="Shivaji S."/>
        </authorList>
    </citation>
    <scope>NUCLEOTIDE SEQUENCE [LARGE SCALE GENOMIC DNA]</scope>
    <source>
        <strain evidence="2">CCUG 57479 / KCTC 22604 / LW1</strain>
    </source>
</reference>
<dbReference type="EMBL" id="ALWO02000047">
    <property type="protein sequence ID" value="EOZ93260.1"/>
    <property type="molecule type" value="Genomic_DNA"/>
</dbReference>
<name>S2D864_INDAL</name>
<dbReference type="AlphaFoldDB" id="S2D864"/>
<protein>
    <recommendedName>
        <fullName evidence="3">Transcriptional regulator</fullName>
    </recommendedName>
</protein>
<evidence type="ECO:0000313" key="1">
    <source>
        <dbReference type="EMBL" id="EOZ93260.1"/>
    </source>
</evidence>
<accession>S2D864</accession>
<keyword evidence="2" id="KW-1185">Reference proteome</keyword>
<sequence length="87" mass="10364">MPEISRFYGIVIYMFAKDHNPPHFHAKYGEYKGIFNIKTGELIEGELPKRALRLIEDWVELRKEELMANWETAQTDFPELRKIDPLQ</sequence>
<dbReference type="Pfam" id="PF13711">
    <property type="entry name" value="DUF4160"/>
    <property type="match status" value="1"/>
</dbReference>
<dbReference type="OrthoDB" id="122670at2"/>
<dbReference type="STRING" id="1189612.A33Q_3850"/>
<evidence type="ECO:0000313" key="2">
    <source>
        <dbReference type="Proteomes" id="UP000006073"/>
    </source>
</evidence>
<proteinExistence type="predicted"/>
<organism evidence="1 2">
    <name type="scientific">Indibacter alkaliphilus (strain CCUG 57479 / KCTC 22604 / LW1)</name>
    <dbReference type="NCBI Taxonomy" id="1189612"/>
    <lineage>
        <taxon>Bacteria</taxon>
        <taxon>Pseudomonadati</taxon>
        <taxon>Bacteroidota</taxon>
        <taxon>Cytophagia</taxon>
        <taxon>Cytophagales</taxon>
        <taxon>Cyclobacteriaceae</taxon>
    </lineage>
</organism>
<comment type="caution">
    <text evidence="1">The sequence shown here is derived from an EMBL/GenBank/DDBJ whole genome shotgun (WGS) entry which is preliminary data.</text>
</comment>
<gene>
    <name evidence="1" type="ORF">A33Q_3850</name>
</gene>
<dbReference type="RefSeq" id="WP_009035407.1">
    <property type="nucleotide sequence ID" value="NZ_ALWO02000047.1"/>
</dbReference>
<dbReference type="InterPro" id="IPR025427">
    <property type="entry name" value="DUF4160"/>
</dbReference>
<dbReference type="Proteomes" id="UP000006073">
    <property type="component" value="Unassembled WGS sequence"/>
</dbReference>
<evidence type="ECO:0008006" key="3">
    <source>
        <dbReference type="Google" id="ProtNLM"/>
    </source>
</evidence>
<dbReference type="eggNOG" id="ENOG5032YDN">
    <property type="taxonomic scope" value="Bacteria"/>
</dbReference>